<dbReference type="InterPro" id="IPR008250">
    <property type="entry name" value="ATPase_P-typ_transduc_dom_A_sf"/>
</dbReference>
<comment type="similarity">
    <text evidence="2 15">Belongs to the cation transport ATPase (P-type) (TC 3.A.3) family. Type IB subfamily.</text>
</comment>
<evidence type="ECO:0000259" key="16">
    <source>
        <dbReference type="PROSITE" id="PS50846"/>
    </source>
</evidence>
<dbReference type="NCBIfam" id="TIGR01525">
    <property type="entry name" value="ATPase-IB_hvy"/>
    <property type="match status" value="1"/>
</dbReference>
<evidence type="ECO:0000256" key="9">
    <source>
        <dbReference type="ARBA" id="ARBA00022840"/>
    </source>
</evidence>
<dbReference type="InterPro" id="IPR021993">
    <property type="entry name" value="ATPase-cat-bd"/>
</dbReference>
<keyword evidence="9 15" id="KW-0067">ATP-binding</keyword>
<keyword evidence="12 15" id="KW-1133">Transmembrane helix</keyword>
<feature type="transmembrane region" description="Helical" evidence="15">
    <location>
        <begin position="791"/>
        <end position="810"/>
    </location>
</feature>
<dbReference type="InterPro" id="IPR023298">
    <property type="entry name" value="ATPase_P-typ_TM_dom_sf"/>
</dbReference>
<dbReference type="PRINTS" id="PR00119">
    <property type="entry name" value="CATATPASE"/>
</dbReference>
<gene>
    <name evidence="17" type="ORF">GCM10022278_06580</name>
</gene>
<evidence type="ECO:0000256" key="7">
    <source>
        <dbReference type="ARBA" id="ARBA00022723"/>
    </source>
</evidence>
<comment type="caution">
    <text evidence="17">The sequence shown here is derived from an EMBL/GenBank/DDBJ whole genome shotgun (WGS) entry which is preliminary data.</text>
</comment>
<dbReference type="Proteomes" id="UP001501337">
    <property type="component" value="Unassembled WGS sequence"/>
</dbReference>
<feature type="transmembrane region" description="Helical" evidence="15">
    <location>
        <begin position="487"/>
        <end position="508"/>
    </location>
</feature>
<dbReference type="Pfam" id="PF12156">
    <property type="entry name" value="ATPase-cat_bd"/>
    <property type="match status" value="1"/>
</dbReference>
<evidence type="ECO:0000256" key="3">
    <source>
        <dbReference type="ARBA" id="ARBA00022448"/>
    </source>
</evidence>
<evidence type="ECO:0000256" key="1">
    <source>
        <dbReference type="ARBA" id="ARBA00004651"/>
    </source>
</evidence>
<dbReference type="InterPro" id="IPR001757">
    <property type="entry name" value="P_typ_ATPase"/>
</dbReference>
<feature type="transmembrane region" description="Helical" evidence="15">
    <location>
        <begin position="269"/>
        <end position="287"/>
    </location>
</feature>
<evidence type="ECO:0000256" key="13">
    <source>
        <dbReference type="ARBA" id="ARBA00023065"/>
    </source>
</evidence>
<dbReference type="InterPro" id="IPR059000">
    <property type="entry name" value="ATPase_P-type_domA"/>
</dbReference>
<keyword evidence="4 15" id="KW-1003">Cell membrane</keyword>
<keyword evidence="13" id="KW-0406">Ion transport</keyword>
<reference evidence="18" key="1">
    <citation type="journal article" date="2019" name="Int. J. Syst. Evol. Microbiol.">
        <title>The Global Catalogue of Microorganisms (GCM) 10K type strain sequencing project: providing services to taxonomists for standard genome sequencing and annotation.</title>
        <authorList>
            <consortium name="The Broad Institute Genomics Platform"/>
            <consortium name="The Broad Institute Genome Sequencing Center for Infectious Disease"/>
            <person name="Wu L."/>
            <person name="Ma J."/>
        </authorList>
    </citation>
    <scope>NUCLEOTIDE SEQUENCE [LARGE SCALE GENOMIC DNA]</scope>
    <source>
        <strain evidence="18">JCM 17555</strain>
    </source>
</reference>
<dbReference type="Gene3D" id="3.40.1110.10">
    <property type="entry name" value="Calcium-transporting ATPase, cytoplasmic domain N"/>
    <property type="match status" value="1"/>
</dbReference>
<dbReference type="PROSITE" id="PS01229">
    <property type="entry name" value="COF_2"/>
    <property type="match status" value="1"/>
</dbReference>
<dbReference type="EMBL" id="BAABBO010000001">
    <property type="protein sequence ID" value="GAA3950176.1"/>
    <property type="molecule type" value="Genomic_DNA"/>
</dbReference>
<dbReference type="InterPro" id="IPR023214">
    <property type="entry name" value="HAD_sf"/>
</dbReference>
<dbReference type="InterPro" id="IPR006121">
    <property type="entry name" value="HMA_dom"/>
</dbReference>
<accession>A0ABP7NM98</accession>
<dbReference type="SUPFAM" id="SSF55008">
    <property type="entry name" value="HMA, heavy metal-associated domain"/>
    <property type="match status" value="1"/>
</dbReference>
<dbReference type="InterPro" id="IPR036163">
    <property type="entry name" value="HMA_dom_sf"/>
</dbReference>
<name>A0ABP7NM98_9GAMM</name>
<evidence type="ECO:0000256" key="12">
    <source>
        <dbReference type="ARBA" id="ARBA00022989"/>
    </source>
</evidence>
<dbReference type="PROSITE" id="PS01047">
    <property type="entry name" value="HMA_1"/>
    <property type="match status" value="1"/>
</dbReference>
<keyword evidence="10" id="KW-0460">Magnesium</keyword>
<feature type="transmembrane region" description="Helical" evidence="15">
    <location>
        <begin position="224"/>
        <end position="248"/>
    </location>
</feature>
<dbReference type="SUPFAM" id="SSF56784">
    <property type="entry name" value="HAD-like"/>
    <property type="match status" value="1"/>
</dbReference>
<feature type="transmembrane region" description="Helical" evidence="15">
    <location>
        <begin position="190"/>
        <end position="212"/>
    </location>
</feature>
<comment type="subcellular location">
    <subcellularLocation>
        <location evidence="1">Cell membrane</location>
        <topology evidence="1">Multi-pass membrane protein</topology>
    </subcellularLocation>
</comment>
<dbReference type="SUPFAM" id="SSF81653">
    <property type="entry name" value="Calcium ATPase, transduction domain A"/>
    <property type="match status" value="1"/>
</dbReference>
<dbReference type="CDD" id="cd02079">
    <property type="entry name" value="P-type_ATPase_HM"/>
    <property type="match status" value="1"/>
</dbReference>
<dbReference type="PANTHER" id="PTHR43520:SF5">
    <property type="entry name" value="CATION-TRANSPORTING P-TYPE ATPASE-RELATED"/>
    <property type="match status" value="1"/>
</dbReference>
<dbReference type="NCBIfam" id="TIGR01494">
    <property type="entry name" value="ATPase_P-type"/>
    <property type="match status" value="1"/>
</dbReference>
<dbReference type="PROSITE" id="PS00154">
    <property type="entry name" value="ATPASE_E1_E2"/>
    <property type="match status" value="1"/>
</dbReference>
<dbReference type="InterPro" id="IPR036412">
    <property type="entry name" value="HAD-like_sf"/>
</dbReference>
<feature type="transmembrane region" description="Helical" evidence="15">
    <location>
        <begin position="454"/>
        <end position="475"/>
    </location>
</feature>
<evidence type="ECO:0000256" key="10">
    <source>
        <dbReference type="ARBA" id="ARBA00022842"/>
    </source>
</evidence>
<dbReference type="CDD" id="cd00371">
    <property type="entry name" value="HMA"/>
    <property type="match status" value="1"/>
</dbReference>
<keyword evidence="7 15" id="KW-0479">Metal-binding</keyword>
<feature type="domain" description="HMA" evidence="16">
    <location>
        <begin position="105"/>
        <end position="171"/>
    </location>
</feature>
<dbReference type="Gene3D" id="1.20.1110.10">
    <property type="entry name" value="Calcium-transporting ATPase, transmembrane domain"/>
    <property type="match status" value="1"/>
</dbReference>
<sequence length="839" mass="91459">MAKHPTDTCFHCHNPIAPGVVIAVQRAADTVDHVCCYGCKAVAELILGQGLGRFYQYLDTPLPRPDEMSDSEDAALSVYDRDDLLAELAESRSVKAPDGTSRTLHSIRLSLRGITCAACVWLIENALRTESGVDSCLVNLSTHEAQLEWYQADIPLSTLLSRLRRLGYEATPLTAEAHEAELQKSQRTDLLRIGIAGIGAMQAMMLAIPTYFGLLDVSGETMLTFFRMASLLIATPVVFFSAQPFFAGAKRSLINTVRMRQIQQLTMEVPVALAMALAYGASLWITWQGGDEVYFDSVCMFTFFLLLGRFFEHRARLKMVHESARLSQQRFVLYERLDPVTLHVQDQVLVRDMQVGDVIRLGSGQLIPFDGDICRIDSHHAQSYHVNEAALTGEFRPQRKYPGDTVLSGSVVVDTPVPARVIRVGGESFLSTVDRLVNRALAERPAVARLADRIGGSFVFGVLVVTTLVFAFWYQHDPGSPQRAFEIALSVLVVTCPCALALATPTALTTATNALRRLGLIVTRGHTIETMARVDTTVFDKTGTLTFGHLSLRNEVNPSRLQLAADLADHSEHPVSRALAKAAEGMTSGVQRQHSRFESVRVVPGAGVEGQLDGIVYRLGNAAFISELLVGHAFGDSDDEHTEAWFVSASPTPELTRFEFDDEIRPESRQIISSLRNTLDQDCRMMSGDRPGPVHRVAEALGIEEALASCSPDDKLRAVQGLQQDRVVAMIGDGINDLPAMAAAHVSIAMHEASDLAQVKADALLGAGRLGVLPDAFAHARKTLKIIRQNLGWALGYNALALPLAVAGLIPPWAAAIGMSLSSLIVLFNAMRLNRISPA</sequence>
<feature type="transmembrane region" description="Helical" evidence="15">
    <location>
        <begin position="293"/>
        <end position="311"/>
    </location>
</feature>
<dbReference type="InterPro" id="IPR018303">
    <property type="entry name" value="ATPase_P-typ_P_site"/>
</dbReference>
<evidence type="ECO:0000256" key="6">
    <source>
        <dbReference type="ARBA" id="ARBA00022692"/>
    </source>
</evidence>
<dbReference type="Gene3D" id="3.30.70.100">
    <property type="match status" value="1"/>
</dbReference>
<keyword evidence="5" id="KW-0597">Phosphoprotein</keyword>
<protein>
    <submittedName>
        <fullName evidence="17">Heavy metal translocating P-type ATPase</fullName>
    </submittedName>
</protein>
<keyword evidence="11" id="KW-1278">Translocase</keyword>
<evidence type="ECO:0000256" key="11">
    <source>
        <dbReference type="ARBA" id="ARBA00022967"/>
    </source>
</evidence>
<feature type="transmembrane region" description="Helical" evidence="15">
    <location>
        <begin position="816"/>
        <end position="833"/>
    </location>
</feature>
<keyword evidence="14 15" id="KW-0472">Membrane</keyword>
<keyword evidence="6 15" id="KW-0812">Transmembrane</keyword>
<evidence type="ECO:0000256" key="8">
    <source>
        <dbReference type="ARBA" id="ARBA00022741"/>
    </source>
</evidence>
<evidence type="ECO:0000313" key="17">
    <source>
        <dbReference type="EMBL" id="GAA3950176.1"/>
    </source>
</evidence>
<keyword evidence="8 15" id="KW-0547">Nucleotide-binding</keyword>
<dbReference type="Gene3D" id="2.70.150.10">
    <property type="entry name" value="Calcium-transporting ATPase, cytoplasmic transduction domain A"/>
    <property type="match status" value="1"/>
</dbReference>
<proteinExistence type="inferred from homology"/>
<evidence type="ECO:0000256" key="2">
    <source>
        <dbReference type="ARBA" id="ARBA00006024"/>
    </source>
</evidence>
<keyword evidence="18" id="KW-1185">Reference proteome</keyword>
<dbReference type="Pfam" id="PF00403">
    <property type="entry name" value="HMA"/>
    <property type="match status" value="1"/>
</dbReference>
<dbReference type="Pfam" id="PF00122">
    <property type="entry name" value="E1-E2_ATPase"/>
    <property type="match status" value="1"/>
</dbReference>
<dbReference type="SUPFAM" id="SSF81665">
    <property type="entry name" value="Calcium ATPase, transmembrane domain M"/>
    <property type="match status" value="1"/>
</dbReference>
<evidence type="ECO:0000313" key="18">
    <source>
        <dbReference type="Proteomes" id="UP001501337"/>
    </source>
</evidence>
<evidence type="ECO:0000256" key="5">
    <source>
        <dbReference type="ARBA" id="ARBA00022553"/>
    </source>
</evidence>
<dbReference type="PANTHER" id="PTHR43520">
    <property type="entry name" value="ATP7, ISOFORM B"/>
    <property type="match status" value="1"/>
</dbReference>
<dbReference type="Gene3D" id="3.40.50.1000">
    <property type="entry name" value="HAD superfamily/HAD-like"/>
    <property type="match status" value="1"/>
</dbReference>
<evidence type="ECO:0000256" key="14">
    <source>
        <dbReference type="ARBA" id="ARBA00023136"/>
    </source>
</evidence>
<evidence type="ECO:0000256" key="4">
    <source>
        <dbReference type="ARBA" id="ARBA00022475"/>
    </source>
</evidence>
<organism evidence="17 18">
    <name type="scientific">Allohahella marinimesophila</name>
    <dbReference type="NCBI Taxonomy" id="1054972"/>
    <lineage>
        <taxon>Bacteria</taxon>
        <taxon>Pseudomonadati</taxon>
        <taxon>Pseudomonadota</taxon>
        <taxon>Gammaproteobacteria</taxon>
        <taxon>Oceanospirillales</taxon>
        <taxon>Hahellaceae</taxon>
        <taxon>Allohahella</taxon>
    </lineage>
</organism>
<evidence type="ECO:0000256" key="15">
    <source>
        <dbReference type="RuleBase" id="RU362081"/>
    </source>
</evidence>
<dbReference type="InterPro" id="IPR027256">
    <property type="entry name" value="P-typ_ATPase_IB"/>
</dbReference>
<dbReference type="PROSITE" id="PS50846">
    <property type="entry name" value="HMA_2"/>
    <property type="match status" value="1"/>
</dbReference>
<dbReference type="RefSeq" id="WP_344803233.1">
    <property type="nucleotide sequence ID" value="NZ_BAABBO010000001.1"/>
</dbReference>
<dbReference type="InterPro" id="IPR023299">
    <property type="entry name" value="ATPase_P-typ_cyto_dom_N"/>
</dbReference>
<dbReference type="InterPro" id="IPR017969">
    <property type="entry name" value="Heavy-metal-associated_CS"/>
</dbReference>
<dbReference type="Pfam" id="PF00702">
    <property type="entry name" value="Hydrolase"/>
    <property type="match status" value="1"/>
</dbReference>
<keyword evidence="3" id="KW-0813">Transport</keyword>